<dbReference type="Pfam" id="PF02277">
    <property type="entry name" value="DBI_PRT"/>
    <property type="match status" value="1"/>
</dbReference>
<evidence type="ECO:0000256" key="6">
    <source>
        <dbReference type="ARBA" id="ARBA00022676"/>
    </source>
</evidence>
<dbReference type="AlphaFoldDB" id="A0A1W9HXN5"/>
<comment type="pathway">
    <text evidence="1 10">Nucleoside biosynthesis; alpha-ribazole biosynthesis; alpha-ribazole from 5,6-dimethylbenzimidazole: step 1/2.</text>
</comment>
<evidence type="ECO:0000256" key="2">
    <source>
        <dbReference type="ARBA" id="ARBA00007110"/>
    </source>
</evidence>
<reference evidence="11 12" key="1">
    <citation type="journal article" date="2017" name="Water Res.">
        <title>Comammox in drinking water systems.</title>
        <authorList>
            <person name="Wang Y."/>
            <person name="Ma L."/>
            <person name="Mao Y."/>
            <person name="Jiang X."/>
            <person name="Xia Y."/>
            <person name="Yu K."/>
            <person name="Li B."/>
            <person name="Zhang T."/>
        </authorList>
    </citation>
    <scope>NUCLEOTIDE SEQUENCE [LARGE SCALE GENOMIC DNA]</scope>
    <source>
        <strain evidence="11">SG_bin8</strain>
    </source>
</reference>
<dbReference type="Proteomes" id="UP000192872">
    <property type="component" value="Unassembled WGS sequence"/>
</dbReference>
<dbReference type="CDD" id="cd02439">
    <property type="entry name" value="DMB-PRT_CobT"/>
    <property type="match status" value="1"/>
</dbReference>
<dbReference type="Gene3D" id="3.40.50.10210">
    <property type="match status" value="1"/>
</dbReference>
<gene>
    <name evidence="10" type="primary">cobT</name>
    <name evidence="11" type="ORF">A4S15_09430</name>
</gene>
<dbReference type="Gene3D" id="1.10.1610.10">
    <property type="match status" value="1"/>
</dbReference>
<evidence type="ECO:0000313" key="12">
    <source>
        <dbReference type="Proteomes" id="UP000192872"/>
    </source>
</evidence>
<keyword evidence="5 10" id="KW-0169">Cobalamin biosynthesis</keyword>
<dbReference type="UniPathway" id="UPA00061">
    <property type="reaction ID" value="UER00516"/>
</dbReference>
<dbReference type="RefSeq" id="WP_376800505.1">
    <property type="nucleotide sequence ID" value="NZ_DBNB01000013.1"/>
</dbReference>
<evidence type="ECO:0000256" key="10">
    <source>
        <dbReference type="HAMAP-Rule" id="MF_00230"/>
    </source>
</evidence>
<dbReference type="InterPro" id="IPR036087">
    <property type="entry name" value="Nict_dMeBzImd_PRibTrfase_sf"/>
</dbReference>
<evidence type="ECO:0000256" key="4">
    <source>
        <dbReference type="ARBA" id="ARBA00015486"/>
    </source>
</evidence>
<feature type="active site" description="Proton acceptor" evidence="10">
    <location>
        <position position="308"/>
    </location>
</feature>
<dbReference type="GO" id="GO:0009236">
    <property type="term" value="P:cobalamin biosynthetic process"/>
    <property type="evidence" value="ECO:0007669"/>
    <property type="project" value="UniProtKB-UniRule"/>
</dbReference>
<accession>A0A1W9HXN5</accession>
<dbReference type="InterPro" id="IPR003200">
    <property type="entry name" value="Nict_dMeBzImd_PRibTrfase"/>
</dbReference>
<dbReference type="STRING" id="1827387.A4S15_09430"/>
<name>A0A1W9HXN5_9HYPH</name>
<dbReference type="HAMAP" id="MF_00230">
    <property type="entry name" value="CobT"/>
    <property type="match status" value="1"/>
</dbReference>
<dbReference type="InterPro" id="IPR023195">
    <property type="entry name" value="Nict_dMeBzImd_PRibTrfase_N"/>
</dbReference>
<dbReference type="InterPro" id="IPR017846">
    <property type="entry name" value="Nict_dMeBzImd_PRibTrfase_bact"/>
</dbReference>
<evidence type="ECO:0000313" key="11">
    <source>
        <dbReference type="EMBL" id="OQW52041.1"/>
    </source>
</evidence>
<evidence type="ECO:0000256" key="3">
    <source>
        <dbReference type="ARBA" id="ARBA00011991"/>
    </source>
</evidence>
<keyword evidence="6 10" id="KW-0328">Glycosyltransferase</keyword>
<comment type="similarity">
    <text evidence="2 10">Belongs to the CobT family.</text>
</comment>
<dbReference type="EMBL" id="LWDL01000016">
    <property type="protein sequence ID" value="OQW52041.1"/>
    <property type="molecule type" value="Genomic_DNA"/>
</dbReference>
<organism evidence="11 12">
    <name type="scientific">Candidatus Raskinella chloraquaticus</name>
    <dbReference type="NCBI Taxonomy" id="1951219"/>
    <lineage>
        <taxon>Bacteria</taxon>
        <taxon>Pseudomonadati</taxon>
        <taxon>Pseudomonadota</taxon>
        <taxon>Alphaproteobacteria</taxon>
        <taxon>Hyphomicrobiales</taxon>
        <taxon>Phreatobacteraceae</taxon>
        <taxon>Candidatus Raskinella</taxon>
    </lineage>
</organism>
<evidence type="ECO:0000256" key="1">
    <source>
        <dbReference type="ARBA" id="ARBA00005049"/>
    </source>
</evidence>
<dbReference type="PANTHER" id="PTHR43463:SF1">
    <property type="entry name" value="NICOTINATE-NUCLEOTIDE--DIMETHYLBENZIMIDAZOLE PHOSPHORIBOSYLTRANSFERASE"/>
    <property type="match status" value="1"/>
</dbReference>
<dbReference type="NCBIfam" id="TIGR03160">
    <property type="entry name" value="cobT_DBIPRT"/>
    <property type="match status" value="1"/>
</dbReference>
<dbReference type="NCBIfam" id="NF000996">
    <property type="entry name" value="PRK00105.1"/>
    <property type="match status" value="1"/>
</dbReference>
<comment type="function">
    <text evidence="10">Catalyzes the synthesis of alpha-ribazole-5'-phosphate from nicotinate mononucleotide (NAMN) and 5,6-dimethylbenzimidazole (DMB).</text>
</comment>
<evidence type="ECO:0000256" key="8">
    <source>
        <dbReference type="ARBA" id="ARBA00030686"/>
    </source>
</evidence>
<evidence type="ECO:0000256" key="7">
    <source>
        <dbReference type="ARBA" id="ARBA00022679"/>
    </source>
</evidence>
<dbReference type="SUPFAM" id="SSF52733">
    <property type="entry name" value="Nicotinate mononucleotide:5,6-dimethylbenzimidazole phosphoribosyltransferase (CobT)"/>
    <property type="match status" value="1"/>
</dbReference>
<dbReference type="PANTHER" id="PTHR43463">
    <property type="entry name" value="NICOTINATE-NUCLEOTIDE--DIMETHYLBENZIMIDAZOLE PHOSPHORIBOSYLTRANSFERASE"/>
    <property type="match status" value="1"/>
</dbReference>
<proteinExistence type="inferred from homology"/>
<sequence length="341" mass="34453">MIASPDRRPFDDVRHLVATLPSGDTSAAIAARSRQAELTKPAGSLGRLEDIAVWLATWNGGRAIAVNRPLAAIFAGAHGVAARGVSAYPSAVNAQMLANFSQGGAAINQLCKTFDISLRVFDLAVDIPTGDICDGPAMSERDCAANMAFGMEALAGEPDLLCLGDMGIGNTTAAAAIYAALWGGGATAWVGAGTGVDADGLARKTNAVETALATHSGHLGDPLAVLARLGGREIAAIAGAILAARHQRVPVILDGYVTTAAAAVLHALRPDALDHCLAAHCSAEKAHANVLERLGLTPLLSLGLRLGEASGAALAVSIVRAAAALHSGMATFAEAGVSGRV</sequence>
<protein>
    <recommendedName>
        <fullName evidence="4 10">Nicotinate-nucleotide--dimethylbenzimidazole phosphoribosyltransferase</fullName>
        <shortName evidence="10">NN:DBI PRT</shortName>
        <ecNumber evidence="3 10">2.4.2.21</ecNumber>
    </recommendedName>
    <alternativeName>
        <fullName evidence="8 10">N(1)-alpha-phosphoribosyltransferase</fullName>
    </alternativeName>
</protein>
<keyword evidence="7 10" id="KW-0808">Transferase</keyword>
<comment type="catalytic activity">
    <reaction evidence="9 10">
        <text>5,6-dimethylbenzimidazole + nicotinate beta-D-ribonucleotide = alpha-ribazole 5'-phosphate + nicotinate + H(+)</text>
        <dbReference type="Rhea" id="RHEA:11196"/>
        <dbReference type="ChEBI" id="CHEBI:15378"/>
        <dbReference type="ChEBI" id="CHEBI:15890"/>
        <dbReference type="ChEBI" id="CHEBI:32544"/>
        <dbReference type="ChEBI" id="CHEBI:57502"/>
        <dbReference type="ChEBI" id="CHEBI:57918"/>
        <dbReference type="EC" id="2.4.2.21"/>
    </reaction>
</comment>
<comment type="caution">
    <text evidence="11">The sequence shown here is derived from an EMBL/GenBank/DDBJ whole genome shotgun (WGS) entry which is preliminary data.</text>
</comment>
<dbReference type="EC" id="2.4.2.21" evidence="3 10"/>
<evidence type="ECO:0000256" key="5">
    <source>
        <dbReference type="ARBA" id="ARBA00022573"/>
    </source>
</evidence>
<evidence type="ECO:0000256" key="9">
    <source>
        <dbReference type="ARBA" id="ARBA00047340"/>
    </source>
</evidence>
<dbReference type="GO" id="GO:0008939">
    <property type="term" value="F:nicotinate-nucleotide-dimethylbenzimidazole phosphoribosyltransferase activity"/>
    <property type="evidence" value="ECO:0007669"/>
    <property type="project" value="UniProtKB-UniRule"/>
</dbReference>